<evidence type="ECO:0000256" key="1">
    <source>
        <dbReference type="ARBA" id="ARBA00001947"/>
    </source>
</evidence>
<evidence type="ECO:0000256" key="3">
    <source>
        <dbReference type="ARBA" id="ARBA00022723"/>
    </source>
</evidence>
<dbReference type="EMBL" id="FNUC01000003">
    <property type="protein sequence ID" value="SEE94125.1"/>
    <property type="molecule type" value="Genomic_DNA"/>
</dbReference>
<dbReference type="AlphaFoldDB" id="A0A1H5MXN8"/>
<keyword evidence="4 6" id="KW-0862">Zinc</keyword>
<dbReference type="InterPro" id="IPR036291">
    <property type="entry name" value="NAD(P)-bd_dom_sf"/>
</dbReference>
<dbReference type="STRING" id="561176.SAMN04488561_3525"/>
<feature type="domain" description="Alcohol dehydrogenase-like C-terminal" evidence="7">
    <location>
        <begin position="179"/>
        <end position="308"/>
    </location>
</feature>
<evidence type="ECO:0000256" key="4">
    <source>
        <dbReference type="ARBA" id="ARBA00022833"/>
    </source>
</evidence>
<dbReference type="PANTHER" id="PTHR43161">
    <property type="entry name" value="SORBITOL DEHYDROGENASE"/>
    <property type="match status" value="1"/>
</dbReference>
<dbReference type="Pfam" id="PF00107">
    <property type="entry name" value="ADH_zinc_N"/>
    <property type="match status" value="1"/>
</dbReference>
<organism evidence="9 10">
    <name type="scientific">Jiangella alba</name>
    <dbReference type="NCBI Taxonomy" id="561176"/>
    <lineage>
        <taxon>Bacteria</taxon>
        <taxon>Bacillati</taxon>
        <taxon>Actinomycetota</taxon>
        <taxon>Actinomycetes</taxon>
        <taxon>Jiangellales</taxon>
        <taxon>Jiangellaceae</taxon>
        <taxon>Jiangella</taxon>
    </lineage>
</organism>
<dbReference type="Gene3D" id="3.40.50.720">
    <property type="entry name" value="NAD(P)-binding Rossmann-like Domain"/>
    <property type="match status" value="1"/>
</dbReference>
<evidence type="ECO:0000259" key="7">
    <source>
        <dbReference type="Pfam" id="PF00107"/>
    </source>
</evidence>
<comment type="similarity">
    <text evidence="2 6">Belongs to the zinc-containing alcohol dehydrogenase family.</text>
</comment>
<keyword evidence="3 6" id="KW-0479">Metal-binding</keyword>
<comment type="cofactor">
    <cofactor evidence="1 6">
        <name>Zn(2+)</name>
        <dbReference type="ChEBI" id="CHEBI:29105"/>
    </cofactor>
</comment>
<evidence type="ECO:0000313" key="9">
    <source>
        <dbReference type="EMBL" id="SEE94125.1"/>
    </source>
</evidence>
<dbReference type="InterPro" id="IPR013149">
    <property type="entry name" value="ADH-like_C"/>
</dbReference>
<reference evidence="10" key="1">
    <citation type="submission" date="2016-10" db="EMBL/GenBank/DDBJ databases">
        <authorList>
            <person name="Varghese N."/>
            <person name="Submissions S."/>
        </authorList>
    </citation>
    <scope>NUCLEOTIDE SEQUENCE [LARGE SCALE GENOMIC DNA]</scope>
    <source>
        <strain evidence="10">DSM 45237</strain>
    </source>
</reference>
<proteinExistence type="inferred from homology"/>
<evidence type="ECO:0000313" key="10">
    <source>
        <dbReference type="Proteomes" id="UP000181980"/>
    </source>
</evidence>
<name>A0A1H5MXN8_9ACTN</name>
<keyword evidence="10" id="KW-1185">Reference proteome</keyword>
<dbReference type="GO" id="GO:0016491">
    <property type="term" value="F:oxidoreductase activity"/>
    <property type="evidence" value="ECO:0007669"/>
    <property type="project" value="UniProtKB-KW"/>
</dbReference>
<dbReference type="GO" id="GO:0008270">
    <property type="term" value="F:zinc ion binding"/>
    <property type="evidence" value="ECO:0007669"/>
    <property type="project" value="InterPro"/>
</dbReference>
<dbReference type="InterPro" id="IPR011032">
    <property type="entry name" value="GroES-like_sf"/>
</dbReference>
<gene>
    <name evidence="9" type="ORF">SAMN04488561_3525</name>
</gene>
<accession>A0A1H5MXN8</accession>
<evidence type="ECO:0000256" key="5">
    <source>
        <dbReference type="ARBA" id="ARBA00023002"/>
    </source>
</evidence>
<evidence type="ECO:0000256" key="2">
    <source>
        <dbReference type="ARBA" id="ARBA00008072"/>
    </source>
</evidence>
<evidence type="ECO:0000259" key="8">
    <source>
        <dbReference type="Pfam" id="PF08240"/>
    </source>
</evidence>
<dbReference type="Pfam" id="PF08240">
    <property type="entry name" value="ADH_N"/>
    <property type="match status" value="1"/>
</dbReference>
<evidence type="ECO:0000256" key="6">
    <source>
        <dbReference type="RuleBase" id="RU361277"/>
    </source>
</evidence>
<dbReference type="Proteomes" id="UP000181980">
    <property type="component" value="Unassembled WGS sequence"/>
</dbReference>
<protein>
    <submittedName>
        <fullName evidence="9">Alcohol dehydrogenase GroES-like domain-containing protein</fullName>
    </submittedName>
</protein>
<feature type="domain" description="Alcohol dehydrogenase-like N-terminal" evidence="8">
    <location>
        <begin position="32"/>
        <end position="134"/>
    </location>
</feature>
<dbReference type="SUPFAM" id="SSF51735">
    <property type="entry name" value="NAD(P)-binding Rossmann-fold domains"/>
    <property type="match status" value="1"/>
</dbReference>
<dbReference type="SUPFAM" id="SSF50129">
    <property type="entry name" value="GroES-like"/>
    <property type="match status" value="1"/>
</dbReference>
<dbReference type="InterPro" id="IPR002328">
    <property type="entry name" value="ADH_Zn_CS"/>
</dbReference>
<dbReference type="Gene3D" id="3.90.180.10">
    <property type="entry name" value="Medium-chain alcohol dehydrogenases, catalytic domain"/>
    <property type="match status" value="1"/>
</dbReference>
<keyword evidence="5" id="KW-0560">Oxidoreductase</keyword>
<sequence>MVHSTGTRVGSTLWFQGKGKVALRTEPIPTPGPGEVRVRVAMSVLCGSELGGLHADGPMLNAGHEAVGTVDAIGDGVVAVAVGDRVGVSAVQGCGACDACARLEYTYCPDRSVVMGMHADYIISKALACFRLPDDITWEQGVLLTGDGLGVAHHVAKRVGATAEGTRAAGSCVVFGVGPVGLGNVLMQTYLGANVTAVDISADRLELARRLGATTVVQLSAEDSLAPADEQAKRIVAAIGAAPDLAIECAGRPTSLKAALATVRPGGVVVCVGEQGSVPISPSGELISRDVALLGSWFYHFAEIEDMVSQQRAGIGVERLLTHTFPLSRAQDAYDVFQSAVAGKVALTRDEQEDIR</sequence>
<dbReference type="InterPro" id="IPR013154">
    <property type="entry name" value="ADH-like_N"/>
</dbReference>
<dbReference type="PROSITE" id="PS00059">
    <property type="entry name" value="ADH_ZINC"/>
    <property type="match status" value="1"/>
</dbReference>